<name>A0A9D1R008_9BACT</name>
<dbReference type="AlphaFoldDB" id="A0A9D1R008"/>
<dbReference type="EMBL" id="DXGI01000161">
    <property type="protein sequence ID" value="HIW78399.1"/>
    <property type="molecule type" value="Genomic_DNA"/>
</dbReference>
<gene>
    <name evidence="1" type="ORF">H9874_04545</name>
</gene>
<dbReference type="Proteomes" id="UP000824264">
    <property type="component" value="Unassembled WGS sequence"/>
</dbReference>
<proteinExistence type="predicted"/>
<sequence>MKLFHREKKPAGAYRCPICKSVYRHAGMAERCTKTAVCRLYNTPPAEVRETWRLVGGAASLGHFLAHPLLDAEPEGSGLYEAARAVQNTTRELFAALHRGFPCADHVRRALHAALMNEVAAIWPPVRFAHLGHVGDVIRSVICDARGEAAARGAGTELLDGLRQLEERVEALYAAIIPEGEADYEQDPIAGIVRLSDAVIGPKPEGRKPSLYLVNGRHLVVGRGRADVRRVMMEFGLSKPRIEGISPGEKFEDGRTAEEIIRTAVRVPALIGRMEE</sequence>
<evidence type="ECO:0000313" key="1">
    <source>
        <dbReference type="EMBL" id="HIW78399.1"/>
    </source>
</evidence>
<accession>A0A9D1R008</accession>
<protein>
    <submittedName>
        <fullName evidence="1">Uncharacterized protein</fullName>
    </submittedName>
</protein>
<organism evidence="1 2">
    <name type="scientific">Candidatus Bilophila faecipullorum</name>
    <dbReference type="NCBI Taxonomy" id="2838482"/>
    <lineage>
        <taxon>Bacteria</taxon>
        <taxon>Pseudomonadati</taxon>
        <taxon>Thermodesulfobacteriota</taxon>
        <taxon>Desulfovibrionia</taxon>
        <taxon>Desulfovibrionales</taxon>
        <taxon>Desulfovibrionaceae</taxon>
        <taxon>Bilophila</taxon>
    </lineage>
</organism>
<reference evidence="1" key="2">
    <citation type="submission" date="2021-04" db="EMBL/GenBank/DDBJ databases">
        <authorList>
            <person name="Gilroy R."/>
        </authorList>
    </citation>
    <scope>NUCLEOTIDE SEQUENCE</scope>
    <source>
        <strain evidence="1">ChiSxjej5B17-1746</strain>
    </source>
</reference>
<reference evidence="1" key="1">
    <citation type="journal article" date="2021" name="PeerJ">
        <title>Extensive microbial diversity within the chicken gut microbiome revealed by metagenomics and culture.</title>
        <authorList>
            <person name="Gilroy R."/>
            <person name="Ravi A."/>
            <person name="Getino M."/>
            <person name="Pursley I."/>
            <person name="Horton D.L."/>
            <person name="Alikhan N.F."/>
            <person name="Baker D."/>
            <person name="Gharbi K."/>
            <person name="Hall N."/>
            <person name="Watson M."/>
            <person name="Adriaenssens E.M."/>
            <person name="Foster-Nyarko E."/>
            <person name="Jarju S."/>
            <person name="Secka A."/>
            <person name="Antonio M."/>
            <person name="Oren A."/>
            <person name="Chaudhuri R.R."/>
            <person name="La Ragione R."/>
            <person name="Hildebrand F."/>
            <person name="Pallen M.J."/>
        </authorList>
    </citation>
    <scope>NUCLEOTIDE SEQUENCE</scope>
    <source>
        <strain evidence="1">ChiSxjej5B17-1746</strain>
    </source>
</reference>
<comment type="caution">
    <text evidence="1">The sequence shown here is derived from an EMBL/GenBank/DDBJ whole genome shotgun (WGS) entry which is preliminary data.</text>
</comment>
<evidence type="ECO:0000313" key="2">
    <source>
        <dbReference type="Proteomes" id="UP000824264"/>
    </source>
</evidence>